<keyword evidence="1" id="KW-0175">Coiled coil</keyword>
<dbReference type="OrthoDB" id="6350415at2759"/>
<reference evidence="3 4" key="1">
    <citation type="journal article" date="2014" name="Nat. Commun.">
        <title>Molecular traces of alternative social organization in a termite genome.</title>
        <authorList>
            <person name="Terrapon N."/>
            <person name="Li C."/>
            <person name="Robertson H.M."/>
            <person name="Ji L."/>
            <person name="Meng X."/>
            <person name="Booth W."/>
            <person name="Chen Z."/>
            <person name="Childers C.P."/>
            <person name="Glastad K.M."/>
            <person name="Gokhale K."/>
            <person name="Gowin J."/>
            <person name="Gronenberg W."/>
            <person name="Hermansen R.A."/>
            <person name="Hu H."/>
            <person name="Hunt B.G."/>
            <person name="Huylmans A.K."/>
            <person name="Khalil S.M."/>
            <person name="Mitchell R.D."/>
            <person name="Munoz-Torres M.C."/>
            <person name="Mustard J.A."/>
            <person name="Pan H."/>
            <person name="Reese J.T."/>
            <person name="Scharf M.E."/>
            <person name="Sun F."/>
            <person name="Vogel H."/>
            <person name="Xiao J."/>
            <person name="Yang W."/>
            <person name="Yang Z."/>
            <person name="Yang Z."/>
            <person name="Zhou J."/>
            <person name="Zhu J."/>
            <person name="Brent C.S."/>
            <person name="Elsik C.G."/>
            <person name="Goodisman M.A."/>
            <person name="Liberles D.A."/>
            <person name="Roe R.M."/>
            <person name="Vargo E.L."/>
            <person name="Vilcinskas A."/>
            <person name="Wang J."/>
            <person name="Bornberg-Bauer E."/>
            <person name="Korb J."/>
            <person name="Zhang G."/>
            <person name="Liebig J."/>
        </authorList>
    </citation>
    <scope>NUCLEOTIDE SEQUENCE [LARGE SCALE GENOMIC DNA]</scope>
    <source>
        <tissue evidence="3">Whole organism</tissue>
    </source>
</reference>
<dbReference type="AlphaFoldDB" id="A0A067RMS9"/>
<feature type="coiled-coil region" evidence="1">
    <location>
        <begin position="220"/>
        <end position="300"/>
    </location>
</feature>
<evidence type="ECO:0000313" key="4">
    <source>
        <dbReference type="Proteomes" id="UP000027135"/>
    </source>
</evidence>
<evidence type="ECO:0000256" key="2">
    <source>
        <dbReference type="SAM" id="MobiDB-lite"/>
    </source>
</evidence>
<accession>A0A067RMS9</accession>
<sequence length="364" mass="41471">MSIMSFRTKGNESNYEAEESGTVSAGSKTLPVLNELNELYKNRIRRIDEEAGEDGTEIKLLVLQSWVSDLEEQNTMLIQAVEQLEQEAADRVSLLQESLQRSSQAAVAYMTKLDDFDKGVSVEKDKDSIIEDLKAELLSLRMKLKKCGYGKRSNGSELKEEVIALKEDNELKEGKIQGYIRRFQELGDSMHDKSCQVVIETQPRGKSSDDKYFEELDVCLNKALQEKSELVKQVEQLKTQLKESVVEIEQLSKAVNDKDQSAKDMRKALTAEVADKHDQNLALRREIQLLEERYRQADMQTHFRDVIIKEMRKDLKVARLKLASIDLDQQNPVVCNGQKCMSSFLPSNHPTCQSQFSSVQPNSE</sequence>
<feature type="region of interest" description="Disordered" evidence="2">
    <location>
        <begin position="1"/>
        <end position="24"/>
    </location>
</feature>
<dbReference type="InParanoid" id="A0A067RMS9"/>
<proteinExistence type="predicted"/>
<protein>
    <submittedName>
        <fullName evidence="3">Uncharacterized protein</fullName>
    </submittedName>
</protein>
<dbReference type="eggNOG" id="ENOG502SCV2">
    <property type="taxonomic scope" value="Eukaryota"/>
</dbReference>
<organism evidence="3 4">
    <name type="scientific">Zootermopsis nevadensis</name>
    <name type="common">Dampwood termite</name>
    <dbReference type="NCBI Taxonomy" id="136037"/>
    <lineage>
        <taxon>Eukaryota</taxon>
        <taxon>Metazoa</taxon>
        <taxon>Ecdysozoa</taxon>
        <taxon>Arthropoda</taxon>
        <taxon>Hexapoda</taxon>
        <taxon>Insecta</taxon>
        <taxon>Pterygota</taxon>
        <taxon>Neoptera</taxon>
        <taxon>Polyneoptera</taxon>
        <taxon>Dictyoptera</taxon>
        <taxon>Blattodea</taxon>
        <taxon>Blattoidea</taxon>
        <taxon>Termitoidae</taxon>
        <taxon>Termopsidae</taxon>
        <taxon>Zootermopsis</taxon>
    </lineage>
</organism>
<dbReference type="Proteomes" id="UP000027135">
    <property type="component" value="Unassembled WGS sequence"/>
</dbReference>
<keyword evidence="4" id="KW-1185">Reference proteome</keyword>
<evidence type="ECO:0000256" key="1">
    <source>
        <dbReference type="SAM" id="Coils"/>
    </source>
</evidence>
<gene>
    <name evidence="3" type="ORF">L798_04307</name>
</gene>
<name>A0A067RMS9_ZOONE</name>
<dbReference type="EMBL" id="KK852415">
    <property type="protein sequence ID" value="KDR24358.1"/>
    <property type="molecule type" value="Genomic_DNA"/>
</dbReference>
<evidence type="ECO:0000313" key="3">
    <source>
        <dbReference type="EMBL" id="KDR24358.1"/>
    </source>
</evidence>